<dbReference type="AlphaFoldDB" id="A0A2U2C954"/>
<dbReference type="GO" id="GO:0003700">
    <property type="term" value="F:DNA-binding transcription factor activity"/>
    <property type="evidence" value="ECO:0007669"/>
    <property type="project" value="InterPro"/>
</dbReference>
<dbReference type="RefSeq" id="WP_109533830.1">
    <property type="nucleotide sequence ID" value="NZ_QEYD01000007.1"/>
</dbReference>
<dbReference type="OrthoDB" id="9816011at2"/>
<comment type="caution">
    <text evidence="5">The sequence shown here is derived from an EMBL/GenBank/DDBJ whole genome shotgun (WGS) entry which is preliminary data.</text>
</comment>
<dbReference type="EMBL" id="QEYD01000007">
    <property type="protein sequence ID" value="PWE28324.1"/>
    <property type="molecule type" value="Genomic_DNA"/>
</dbReference>
<keyword evidence="1" id="KW-0805">Transcription regulation</keyword>
<dbReference type="Pfam" id="PF12833">
    <property type="entry name" value="HTH_18"/>
    <property type="match status" value="1"/>
</dbReference>
<feature type="domain" description="HTH araC/xylS-type" evidence="4">
    <location>
        <begin position="10"/>
        <end position="108"/>
    </location>
</feature>
<name>A0A2U2C954_9RHOB</name>
<reference evidence="5 6" key="1">
    <citation type="submission" date="2018-05" db="EMBL/GenBank/DDBJ databases">
        <title>Pararhodobacter marina sp. nov., isolated from deep-sea water of the Indian Ocean.</title>
        <authorList>
            <person name="Lai Q.Sr."/>
            <person name="Liu X."/>
            <person name="Shao Z."/>
        </authorList>
    </citation>
    <scope>NUCLEOTIDE SEQUENCE [LARGE SCALE GENOMIC DNA]</scope>
    <source>
        <strain evidence="5 6">CIC4N-9</strain>
    </source>
</reference>
<dbReference type="Gene3D" id="3.20.80.10">
    <property type="entry name" value="Regulatory factor, effector binding domain"/>
    <property type="match status" value="1"/>
</dbReference>
<proteinExistence type="predicted"/>
<sequence length="281" mass="30597">MAVNYRERLKRVYAAIHDDPARSYSLDEMAELAALSRFHFHRVFAAMTGETLAGALRRIRLNGAAHALVREDAPVAAIGRAHGYPSAAGFSRAFRAAYGVTPARFRARGLALPAALEKQKGGQAMFPVEIRNEEPRWLIGLPHRGAYHGINRTYAVLGAELAARDLWRHSRGMAAVYYDDPAVTPEADLRSFAAIAVPADVACPEPLQRLQIAGGRHAVMAFTGPYTGLGAAYDWLFGGWLAQSGAALRDAPSWELYLNSPMDTAPDALETLIFVPLEDEA</sequence>
<dbReference type="InterPro" id="IPR020449">
    <property type="entry name" value="Tscrpt_reg_AraC-type_HTH"/>
</dbReference>
<dbReference type="InterPro" id="IPR010499">
    <property type="entry name" value="AraC_E-bd"/>
</dbReference>
<dbReference type="PANTHER" id="PTHR40055">
    <property type="entry name" value="TRANSCRIPTIONAL REGULATOR YGIV-RELATED"/>
    <property type="match status" value="1"/>
</dbReference>
<dbReference type="GO" id="GO:0043565">
    <property type="term" value="F:sequence-specific DNA binding"/>
    <property type="evidence" value="ECO:0007669"/>
    <property type="project" value="InterPro"/>
</dbReference>
<dbReference type="Proteomes" id="UP000244940">
    <property type="component" value="Unassembled WGS sequence"/>
</dbReference>
<accession>A0A2U2C954</accession>
<evidence type="ECO:0000256" key="1">
    <source>
        <dbReference type="ARBA" id="ARBA00023015"/>
    </source>
</evidence>
<dbReference type="GeneID" id="94365885"/>
<dbReference type="PROSITE" id="PS00041">
    <property type="entry name" value="HTH_ARAC_FAMILY_1"/>
    <property type="match status" value="1"/>
</dbReference>
<evidence type="ECO:0000256" key="2">
    <source>
        <dbReference type="ARBA" id="ARBA00023125"/>
    </source>
</evidence>
<dbReference type="SUPFAM" id="SSF46689">
    <property type="entry name" value="Homeodomain-like"/>
    <property type="match status" value="2"/>
</dbReference>
<dbReference type="SMART" id="SM00871">
    <property type="entry name" value="AraC_E_bind"/>
    <property type="match status" value="1"/>
</dbReference>
<dbReference type="InterPro" id="IPR050908">
    <property type="entry name" value="SmbC-like"/>
</dbReference>
<dbReference type="SUPFAM" id="SSF55136">
    <property type="entry name" value="Probable bacterial effector-binding domain"/>
    <property type="match status" value="1"/>
</dbReference>
<dbReference type="PROSITE" id="PS01124">
    <property type="entry name" value="HTH_ARAC_FAMILY_2"/>
    <property type="match status" value="1"/>
</dbReference>
<dbReference type="InterPro" id="IPR009057">
    <property type="entry name" value="Homeodomain-like_sf"/>
</dbReference>
<protein>
    <submittedName>
        <fullName evidence="5">AraC family transcriptional regulator</fullName>
    </submittedName>
</protein>
<dbReference type="InterPro" id="IPR018062">
    <property type="entry name" value="HTH_AraC-typ_CS"/>
</dbReference>
<dbReference type="InterPro" id="IPR029442">
    <property type="entry name" value="GyrI-like"/>
</dbReference>
<organism evidence="5 6">
    <name type="scientific">Pararhodobacter marinus</name>
    <dbReference type="NCBI Taxonomy" id="2184063"/>
    <lineage>
        <taxon>Bacteria</taxon>
        <taxon>Pseudomonadati</taxon>
        <taxon>Pseudomonadota</taxon>
        <taxon>Alphaproteobacteria</taxon>
        <taxon>Rhodobacterales</taxon>
        <taxon>Paracoccaceae</taxon>
        <taxon>Pararhodobacter</taxon>
    </lineage>
</organism>
<dbReference type="Pfam" id="PF06445">
    <property type="entry name" value="GyrI-like"/>
    <property type="match status" value="1"/>
</dbReference>
<dbReference type="SMART" id="SM00342">
    <property type="entry name" value="HTH_ARAC"/>
    <property type="match status" value="1"/>
</dbReference>
<dbReference type="InterPro" id="IPR011256">
    <property type="entry name" value="Reg_factor_effector_dom_sf"/>
</dbReference>
<evidence type="ECO:0000259" key="4">
    <source>
        <dbReference type="PROSITE" id="PS01124"/>
    </source>
</evidence>
<keyword evidence="2" id="KW-0238">DNA-binding</keyword>
<dbReference type="PRINTS" id="PR00032">
    <property type="entry name" value="HTHARAC"/>
</dbReference>
<keyword evidence="6" id="KW-1185">Reference proteome</keyword>
<gene>
    <name evidence="5" type="ORF">C4N9_13390</name>
</gene>
<dbReference type="InterPro" id="IPR018060">
    <property type="entry name" value="HTH_AraC"/>
</dbReference>
<keyword evidence="3" id="KW-0804">Transcription</keyword>
<evidence type="ECO:0000256" key="3">
    <source>
        <dbReference type="ARBA" id="ARBA00023163"/>
    </source>
</evidence>
<evidence type="ECO:0000313" key="5">
    <source>
        <dbReference type="EMBL" id="PWE28324.1"/>
    </source>
</evidence>
<evidence type="ECO:0000313" key="6">
    <source>
        <dbReference type="Proteomes" id="UP000244940"/>
    </source>
</evidence>
<dbReference type="Gene3D" id="1.10.10.60">
    <property type="entry name" value="Homeodomain-like"/>
    <property type="match status" value="1"/>
</dbReference>
<dbReference type="PANTHER" id="PTHR40055:SF1">
    <property type="entry name" value="TRANSCRIPTIONAL REGULATOR YGIV-RELATED"/>
    <property type="match status" value="1"/>
</dbReference>